<dbReference type="SUPFAM" id="SSF52833">
    <property type="entry name" value="Thioredoxin-like"/>
    <property type="match status" value="1"/>
</dbReference>
<dbReference type="InterPro" id="IPR013740">
    <property type="entry name" value="Redoxin"/>
</dbReference>
<evidence type="ECO:0000313" key="8">
    <source>
        <dbReference type="Proteomes" id="UP000070250"/>
    </source>
</evidence>
<dbReference type="InterPro" id="IPR004799">
    <property type="entry name" value="Periplasmic_diS_OxRdtase_DsbE"/>
</dbReference>
<dbReference type="Proteomes" id="UP000070250">
    <property type="component" value="Chromosome"/>
</dbReference>
<comment type="subcellular location">
    <subcellularLocation>
        <location evidence="1">Cell inner membrane</location>
        <topology evidence="1">Single-pass membrane protein</topology>
        <orientation evidence="1">Periplasmic side</orientation>
    </subcellularLocation>
</comment>
<evidence type="ECO:0000256" key="1">
    <source>
        <dbReference type="ARBA" id="ARBA00004383"/>
    </source>
</evidence>
<dbReference type="InterPro" id="IPR036249">
    <property type="entry name" value="Thioredoxin-like_sf"/>
</dbReference>
<evidence type="ECO:0000256" key="3">
    <source>
        <dbReference type="ARBA" id="ARBA00022748"/>
    </source>
</evidence>
<keyword evidence="4" id="KW-1015">Disulfide bond</keyword>
<comment type="similarity">
    <text evidence="2">Belongs to the thioredoxin family. DsbE subfamily.</text>
</comment>
<accession>A0A127F9E9</accession>
<dbReference type="CDD" id="cd03010">
    <property type="entry name" value="TlpA_like_DsbE"/>
    <property type="match status" value="1"/>
</dbReference>
<organism evidence="7 8">
    <name type="scientific">Steroidobacter denitrificans</name>
    <dbReference type="NCBI Taxonomy" id="465721"/>
    <lineage>
        <taxon>Bacteria</taxon>
        <taxon>Pseudomonadati</taxon>
        <taxon>Pseudomonadota</taxon>
        <taxon>Gammaproteobacteria</taxon>
        <taxon>Steroidobacterales</taxon>
        <taxon>Steroidobacteraceae</taxon>
        <taxon>Steroidobacter</taxon>
    </lineage>
</organism>
<dbReference type="GO" id="GO:0015036">
    <property type="term" value="F:disulfide oxidoreductase activity"/>
    <property type="evidence" value="ECO:0007669"/>
    <property type="project" value="InterPro"/>
</dbReference>
<dbReference type="OrthoDB" id="9799347at2"/>
<dbReference type="KEGG" id="sdf:ACG33_07970"/>
<dbReference type="GO" id="GO:0030288">
    <property type="term" value="C:outer membrane-bounded periplasmic space"/>
    <property type="evidence" value="ECO:0007669"/>
    <property type="project" value="InterPro"/>
</dbReference>
<dbReference type="NCBIfam" id="TIGR00385">
    <property type="entry name" value="dsbE"/>
    <property type="match status" value="1"/>
</dbReference>
<sequence length="181" mass="20307">MWRYLLPVAALLGLIVFFYLSLGRDMQTLPSPLIGKPAPQFELPSLEDPARMIANRELAGRMYILNVWGSWCVGCRQEHGTLVELARRAEIPILGLNWKDEREAALHWLQTLGDPYIASAFDDEGRVAIDWGVYGAPETFLVDATGRIIHKQIGPLDLQIWERDFMPLIRSGRPAGGVANP</sequence>
<evidence type="ECO:0000256" key="2">
    <source>
        <dbReference type="ARBA" id="ARBA00007758"/>
    </source>
</evidence>
<dbReference type="InterPro" id="IPR050553">
    <property type="entry name" value="Thioredoxin_ResA/DsbE_sf"/>
</dbReference>
<evidence type="ECO:0000256" key="4">
    <source>
        <dbReference type="ARBA" id="ARBA00023157"/>
    </source>
</evidence>
<dbReference type="Gene3D" id="3.40.30.10">
    <property type="entry name" value="Glutaredoxin"/>
    <property type="match status" value="1"/>
</dbReference>
<gene>
    <name evidence="7" type="ORF">ACG33_07970</name>
</gene>
<dbReference type="PATRIC" id="fig|465721.4.peg.1699"/>
<keyword evidence="3" id="KW-0201">Cytochrome c-type biogenesis</keyword>
<dbReference type="PROSITE" id="PS51352">
    <property type="entry name" value="THIOREDOXIN_2"/>
    <property type="match status" value="1"/>
</dbReference>
<dbReference type="PANTHER" id="PTHR42852:SF6">
    <property type="entry name" value="THIOL:DISULFIDE INTERCHANGE PROTEIN DSBE"/>
    <property type="match status" value="1"/>
</dbReference>
<dbReference type="STRING" id="465721.ACG33_07970"/>
<evidence type="ECO:0000256" key="5">
    <source>
        <dbReference type="ARBA" id="ARBA00023284"/>
    </source>
</evidence>
<evidence type="ECO:0000313" key="7">
    <source>
        <dbReference type="EMBL" id="AMN47033.1"/>
    </source>
</evidence>
<dbReference type="EMBL" id="CP011971">
    <property type="protein sequence ID" value="AMN47033.1"/>
    <property type="molecule type" value="Genomic_DNA"/>
</dbReference>
<dbReference type="AlphaFoldDB" id="A0A127F9E9"/>
<dbReference type="GO" id="GO:0017004">
    <property type="term" value="P:cytochrome complex assembly"/>
    <property type="evidence" value="ECO:0007669"/>
    <property type="project" value="UniProtKB-KW"/>
</dbReference>
<dbReference type="GO" id="GO:0005886">
    <property type="term" value="C:plasma membrane"/>
    <property type="evidence" value="ECO:0007669"/>
    <property type="project" value="UniProtKB-SubCell"/>
</dbReference>
<dbReference type="PANTHER" id="PTHR42852">
    <property type="entry name" value="THIOL:DISULFIDE INTERCHANGE PROTEIN DSBE"/>
    <property type="match status" value="1"/>
</dbReference>
<name>A0A127F9E9_STEDE</name>
<dbReference type="InterPro" id="IPR013766">
    <property type="entry name" value="Thioredoxin_domain"/>
</dbReference>
<protein>
    <submittedName>
        <fullName evidence="7">Thiol:disulfide interchange protein</fullName>
    </submittedName>
</protein>
<feature type="domain" description="Thioredoxin" evidence="6">
    <location>
        <begin position="32"/>
        <end position="170"/>
    </location>
</feature>
<reference evidence="7 8" key="1">
    <citation type="submission" date="2015-06" db="EMBL/GenBank/DDBJ databases">
        <title>A Comprehensive Approach to Explore the Metabolic and Phylogenetic Diversity of Bacterial Steroid Degradation in the Environment: Testosterone as an Example.</title>
        <authorList>
            <person name="Yang F.-C."/>
            <person name="Chen Y.-L."/>
            <person name="Yu C.-P."/>
            <person name="Tang S.-L."/>
            <person name="Wang P.-H."/>
            <person name="Ismail W."/>
            <person name="Wang C.-H."/>
            <person name="Yang C.-Y."/>
            <person name="Chiang Y.-R."/>
        </authorList>
    </citation>
    <scope>NUCLEOTIDE SEQUENCE [LARGE SCALE GENOMIC DNA]</scope>
    <source>
        <strain evidence="7 8">DSM 18526</strain>
    </source>
</reference>
<proteinExistence type="inferred from homology"/>
<keyword evidence="5" id="KW-0676">Redox-active center</keyword>
<evidence type="ECO:0000259" key="6">
    <source>
        <dbReference type="PROSITE" id="PS51352"/>
    </source>
</evidence>
<keyword evidence="8" id="KW-1185">Reference proteome</keyword>
<dbReference type="Pfam" id="PF08534">
    <property type="entry name" value="Redoxin"/>
    <property type="match status" value="1"/>
</dbReference>